<organism evidence="2 3">
    <name type="scientific">Protopolystoma xenopodis</name>
    <dbReference type="NCBI Taxonomy" id="117903"/>
    <lineage>
        <taxon>Eukaryota</taxon>
        <taxon>Metazoa</taxon>
        <taxon>Spiralia</taxon>
        <taxon>Lophotrochozoa</taxon>
        <taxon>Platyhelminthes</taxon>
        <taxon>Monogenea</taxon>
        <taxon>Polyopisthocotylea</taxon>
        <taxon>Polystomatidea</taxon>
        <taxon>Polystomatidae</taxon>
        <taxon>Protopolystoma</taxon>
    </lineage>
</organism>
<dbReference type="EMBL" id="CAAALY010266464">
    <property type="protein sequence ID" value="VEL40789.1"/>
    <property type="molecule type" value="Genomic_DNA"/>
</dbReference>
<proteinExistence type="predicted"/>
<evidence type="ECO:0000313" key="2">
    <source>
        <dbReference type="EMBL" id="VEL40789.1"/>
    </source>
</evidence>
<comment type="caution">
    <text evidence="2">The sequence shown here is derived from an EMBL/GenBank/DDBJ whole genome shotgun (WGS) entry which is preliminary data.</text>
</comment>
<gene>
    <name evidence="2" type="ORF">PXEA_LOCUS34229</name>
</gene>
<name>A0A3S5BA37_9PLAT</name>
<protein>
    <submittedName>
        <fullName evidence="2">Uncharacterized protein</fullName>
    </submittedName>
</protein>
<evidence type="ECO:0000256" key="1">
    <source>
        <dbReference type="SAM" id="MobiDB-lite"/>
    </source>
</evidence>
<dbReference type="Proteomes" id="UP000784294">
    <property type="component" value="Unassembled WGS sequence"/>
</dbReference>
<feature type="region of interest" description="Disordered" evidence="1">
    <location>
        <begin position="39"/>
        <end position="78"/>
    </location>
</feature>
<evidence type="ECO:0000313" key="3">
    <source>
        <dbReference type="Proteomes" id="UP000784294"/>
    </source>
</evidence>
<reference evidence="2" key="1">
    <citation type="submission" date="2018-11" db="EMBL/GenBank/DDBJ databases">
        <authorList>
            <consortium name="Pathogen Informatics"/>
        </authorList>
    </citation>
    <scope>NUCLEOTIDE SEQUENCE</scope>
</reference>
<feature type="compositionally biased region" description="Polar residues" evidence="1">
    <location>
        <begin position="62"/>
        <end position="75"/>
    </location>
</feature>
<dbReference type="AlphaFoldDB" id="A0A3S5BA37"/>
<accession>A0A3S5BA37</accession>
<feature type="compositionally biased region" description="Low complexity" evidence="1">
    <location>
        <begin position="39"/>
        <end position="49"/>
    </location>
</feature>
<sequence length="101" mass="10601">MDLFELYGLAHGAEETILRSTRQDRVVDLSPNKFARCGDTGATAGRAARQSVGHAEGGGESADQSAPASVGSIESGTPIEDSDRLRLEVCVCVCVYVCVNV</sequence>
<keyword evidence="3" id="KW-1185">Reference proteome</keyword>